<feature type="compositionally biased region" description="Polar residues" evidence="1">
    <location>
        <begin position="248"/>
        <end position="263"/>
    </location>
</feature>
<feature type="compositionally biased region" description="Polar residues" evidence="1">
    <location>
        <begin position="276"/>
        <end position="286"/>
    </location>
</feature>
<proteinExistence type="predicted"/>
<gene>
    <name evidence="3" type="primary">IQCH</name>
</gene>
<organism evidence="3 4">
    <name type="scientific">Leptobrachium leishanense</name>
    <name type="common">Leishan spiny toad</name>
    <dbReference type="NCBI Taxonomy" id="445787"/>
    <lineage>
        <taxon>Eukaryota</taxon>
        <taxon>Metazoa</taxon>
        <taxon>Chordata</taxon>
        <taxon>Craniata</taxon>
        <taxon>Vertebrata</taxon>
        <taxon>Euteleostomi</taxon>
        <taxon>Amphibia</taxon>
        <taxon>Batrachia</taxon>
        <taxon>Anura</taxon>
        <taxon>Pelobatoidea</taxon>
        <taxon>Megophryidae</taxon>
        <taxon>Leptobrachium</taxon>
    </lineage>
</organism>
<dbReference type="AlphaFoldDB" id="A0A8C5MM00"/>
<dbReference type="PANTHER" id="PTHR14465">
    <property type="entry name" value="IQ DOMAIN-CONTAINING PROTEIN H"/>
    <property type="match status" value="1"/>
</dbReference>
<name>A0A8C5MM00_9ANUR</name>
<evidence type="ECO:0000313" key="4">
    <source>
        <dbReference type="Proteomes" id="UP000694569"/>
    </source>
</evidence>
<accession>A0A8C5MM00</accession>
<dbReference type="Pfam" id="PF24923">
    <property type="entry name" value="ATP-grasp_IQCH"/>
    <property type="match status" value="1"/>
</dbReference>
<dbReference type="PROSITE" id="PS50096">
    <property type="entry name" value="IQ"/>
    <property type="match status" value="1"/>
</dbReference>
<dbReference type="GeneTree" id="ENSGT00390000008908"/>
<evidence type="ECO:0000259" key="2">
    <source>
        <dbReference type="Pfam" id="PF24923"/>
    </source>
</evidence>
<dbReference type="InterPro" id="IPR038752">
    <property type="entry name" value="IQCH"/>
</dbReference>
<dbReference type="InterPro" id="IPR056855">
    <property type="entry name" value="ATP-grasp_IQCH"/>
</dbReference>
<feature type="region of interest" description="Disordered" evidence="1">
    <location>
        <begin position="243"/>
        <end position="320"/>
    </location>
</feature>
<sequence>MARPAQGRDPVGSLLVQVQNDLEELKKRLTHSSIQEHGQTVDIQALQTAINRTERGLKKHTESYLSYISCEPVTLLNEGSKDKYIPHVMKWSNLMDSAKQTQRTLPLNFPDTRHQGLGTSSQLSPGQQHKLSLNNRIIYNPESLVNRDLLNQTHGISLPLINCKQKTYMPLEKIARGSTVSNLIVLPATNRIDASLPPPPVPDKDMQRGILSLLQRGLIPPAANISLVPPPILPRSIPLHSVKAKRTSVPTQPQEKESPNTADVASKPYRYLGSAISDTQPSNPQLQEDGLETPHPSLRSATGGRTQTSENMCSKDPLSRATSTSQGCWELTPFLQPNGLGFTIYNGFIDPNAADFKAFQQHFCLLGGSYLTILQRLQNLLQEYAVPVAVVNGGSLREISLNLELGLIPSVNQLLSIVENISSVRKLLGIPGQRYKGRHGRKAAVVTVQTAWRGYRDRKAYLAYRRERRAAGVISIFWLLYVQKSRVRKLLKESRERQLQNFRARAKHLASNWNHIRTCRRSIIHIPSLGYTERQRSQTSDLHILQNLQIGRLCDVADPNVNVIYVSPVELDEETQQYYRRLLGLRPAVVSGNSQDARELHDRFTILVPEAIGSFPGHHMCLSTLLKYSPKTLQRIRNLIQGREAYIVGGVLHSDDLAVADLLGVPILGTEPELAHLYRTKSGSKRIFISACIPTPPGVYDIYNEQQFLDSLGQLIVSNLHVSRWLFKVDNEFGGSGTAFCDIAMHLPSYSWALREQQRYGPDVWKQKWAQEKALRRIKGDLPVVLERHTETVDRRRYPTWESFIQALVSSGGIIEAYPPTESITCLTLDLLIQPDGGIDMVSCGDQIHGSSPFECIGTTVPQCSIPPEILTSICNQVGEACRTRGICGYLSLDLLSFIDPQNLNQQIWATDLDVCYSDQLAMTQLLLYLTGGTLDCTNGWLRVPNNPSITEHSKPRNQPTATPPITNRVGVLSTRLVHTNLSMVYYNVFFKMCRAHGIGFDVKEKQGTVFLLLENQKRHRLGMLSIAEDLQGALMTFARNLFVIHQEISTPNMQGETNFKKTVLEIENILGVTEENKLKFEESEANDNLPVNP</sequence>
<dbReference type="InterPro" id="IPR000048">
    <property type="entry name" value="IQ_motif_EF-hand-BS"/>
</dbReference>
<evidence type="ECO:0000313" key="3">
    <source>
        <dbReference type="Ensembl" id="ENSLLEP00000015718.1"/>
    </source>
</evidence>
<protein>
    <submittedName>
        <fullName evidence="3">IQ motif containing H</fullName>
    </submittedName>
</protein>
<keyword evidence="4" id="KW-1185">Reference proteome</keyword>
<feature type="domain" description="IQCH-like ATP-grasp" evidence="2">
    <location>
        <begin position="672"/>
        <end position="937"/>
    </location>
</feature>
<dbReference type="Proteomes" id="UP000694569">
    <property type="component" value="Unplaced"/>
</dbReference>
<reference evidence="3" key="2">
    <citation type="submission" date="2025-09" db="UniProtKB">
        <authorList>
            <consortium name="Ensembl"/>
        </authorList>
    </citation>
    <scope>IDENTIFICATION</scope>
</reference>
<evidence type="ECO:0000256" key="1">
    <source>
        <dbReference type="SAM" id="MobiDB-lite"/>
    </source>
</evidence>
<dbReference type="SMART" id="SM00015">
    <property type="entry name" value="IQ"/>
    <property type="match status" value="1"/>
</dbReference>
<dbReference type="PANTHER" id="PTHR14465:SF0">
    <property type="entry name" value="IQ DOMAIN-CONTAINING PROTEIN H"/>
    <property type="match status" value="1"/>
</dbReference>
<feature type="compositionally biased region" description="Polar residues" evidence="1">
    <location>
        <begin position="299"/>
        <end position="312"/>
    </location>
</feature>
<reference evidence="3" key="1">
    <citation type="submission" date="2025-08" db="UniProtKB">
        <authorList>
            <consortium name="Ensembl"/>
        </authorList>
    </citation>
    <scope>IDENTIFICATION</scope>
</reference>
<dbReference type="Ensembl" id="ENSLLET00000016319.1">
    <property type="protein sequence ID" value="ENSLLEP00000015718.1"/>
    <property type="gene ID" value="ENSLLEG00000009988.1"/>
</dbReference>
<dbReference type="OrthoDB" id="2117703at2759"/>